<keyword evidence="6 7" id="KW-0472">Membrane</keyword>
<protein>
    <submittedName>
        <fullName evidence="8">Type IV secretory system conjugative DNA transfer family protein</fullName>
    </submittedName>
</protein>
<keyword evidence="3" id="KW-1003">Cell membrane</keyword>
<name>A0AAW9DAH1_9BACT</name>
<reference evidence="8" key="2">
    <citation type="submission" date="2023-07" db="EMBL/GenBank/DDBJ databases">
        <authorList>
            <person name="Zhang M."/>
            <person name="Zhou G."/>
        </authorList>
    </citation>
    <scope>NUCLEOTIDE SEQUENCE</scope>
    <source>
        <strain evidence="8">BJSY19SF1-2</strain>
    </source>
</reference>
<comment type="caution">
    <text evidence="8">The sequence shown here is derived from an EMBL/GenBank/DDBJ whole genome shotgun (WGS) entry which is preliminary data.</text>
</comment>
<evidence type="ECO:0000256" key="2">
    <source>
        <dbReference type="ARBA" id="ARBA00008806"/>
    </source>
</evidence>
<evidence type="ECO:0000256" key="5">
    <source>
        <dbReference type="ARBA" id="ARBA00022989"/>
    </source>
</evidence>
<feature type="transmembrane region" description="Helical" evidence="7">
    <location>
        <begin position="12"/>
        <end position="34"/>
    </location>
</feature>
<keyword evidence="5 7" id="KW-1133">Transmembrane helix</keyword>
<proteinExistence type="inferred from homology"/>
<keyword evidence="4 7" id="KW-0812">Transmembrane</keyword>
<dbReference type="EMBL" id="JAUQUR010000002">
    <property type="protein sequence ID" value="MDX4069268.1"/>
    <property type="molecule type" value="Genomic_DNA"/>
</dbReference>
<evidence type="ECO:0000313" key="9">
    <source>
        <dbReference type="Proteomes" id="UP001283691"/>
    </source>
</evidence>
<evidence type="ECO:0000256" key="3">
    <source>
        <dbReference type="ARBA" id="ARBA00022475"/>
    </source>
</evidence>
<organism evidence="8 9">
    <name type="scientific">Aliarcobacter skirrowii</name>
    <dbReference type="NCBI Taxonomy" id="28200"/>
    <lineage>
        <taxon>Bacteria</taxon>
        <taxon>Pseudomonadati</taxon>
        <taxon>Campylobacterota</taxon>
        <taxon>Epsilonproteobacteria</taxon>
        <taxon>Campylobacterales</taxon>
        <taxon>Arcobacteraceae</taxon>
        <taxon>Aliarcobacter</taxon>
    </lineage>
</organism>
<dbReference type="PANTHER" id="PTHR37937:SF1">
    <property type="entry name" value="CONJUGATIVE TRANSFER: DNA TRANSPORT"/>
    <property type="match status" value="1"/>
</dbReference>
<evidence type="ECO:0000313" key="8">
    <source>
        <dbReference type="EMBL" id="MDX4069268.1"/>
    </source>
</evidence>
<feature type="transmembrane region" description="Helical" evidence="7">
    <location>
        <begin position="61"/>
        <end position="78"/>
    </location>
</feature>
<evidence type="ECO:0000256" key="7">
    <source>
        <dbReference type="SAM" id="Phobius"/>
    </source>
</evidence>
<evidence type="ECO:0000256" key="1">
    <source>
        <dbReference type="ARBA" id="ARBA00004651"/>
    </source>
</evidence>
<accession>A0AAW9DAH1</accession>
<evidence type="ECO:0000256" key="6">
    <source>
        <dbReference type="ARBA" id="ARBA00023136"/>
    </source>
</evidence>
<dbReference type="Pfam" id="PF02534">
    <property type="entry name" value="T4SS-DNA_transf"/>
    <property type="match status" value="1"/>
</dbReference>
<dbReference type="Gene3D" id="3.40.50.300">
    <property type="entry name" value="P-loop containing nucleotide triphosphate hydrolases"/>
    <property type="match status" value="1"/>
</dbReference>
<dbReference type="AlphaFoldDB" id="A0AAW9DAH1"/>
<comment type="similarity">
    <text evidence="2">Belongs to the VirD4/TraG family.</text>
</comment>
<dbReference type="InterPro" id="IPR027417">
    <property type="entry name" value="P-loop_NTPase"/>
</dbReference>
<reference evidence="8" key="1">
    <citation type="journal article" date="2023" name="Front. Microbiol.">
        <title>Genomic diversity and taxonomic marker for Arcobacter species.</title>
        <authorList>
            <person name="Zhou G."/>
            <person name="Gu Y."/>
            <person name="Wang H."/>
            <person name="Chen X."/>
            <person name="Zhang X."/>
            <person name="Shao Z."/>
            <person name="Yan X."/>
            <person name="Zhang J."/>
            <person name="Zhang M."/>
        </authorList>
    </citation>
    <scope>NUCLEOTIDE SEQUENCE</scope>
    <source>
        <strain evidence="8">BJSY19SF1-2</strain>
    </source>
</reference>
<dbReference type="PANTHER" id="PTHR37937">
    <property type="entry name" value="CONJUGATIVE TRANSFER: DNA TRANSPORT"/>
    <property type="match status" value="1"/>
</dbReference>
<gene>
    <name evidence="8" type="ORF">Q6A80_05955</name>
</gene>
<dbReference type="RefSeq" id="WP_319047994.1">
    <property type="nucleotide sequence ID" value="NZ_JAUQUR010000002.1"/>
</dbReference>
<dbReference type="GO" id="GO:0005886">
    <property type="term" value="C:plasma membrane"/>
    <property type="evidence" value="ECO:0007669"/>
    <property type="project" value="UniProtKB-SubCell"/>
</dbReference>
<comment type="subcellular location">
    <subcellularLocation>
        <location evidence="1">Cell membrane</location>
        <topology evidence="1">Multi-pass membrane protein</topology>
    </subcellularLocation>
</comment>
<dbReference type="SUPFAM" id="SSF52540">
    <property type="entry name" value="P-loop containing nucleoside triphosphate hydrolases"/>
    <property type="match status" value="1"/>
</dbReference>
<evidence type="ECO:0000256" key="4">
    <source>
        <dbReference type="ARBA" id="ARBA00022692"/>
    </source>
</evidence>
<dbReference type="Proteomes" id="UP001283691">
    <property type="component" value="Unassembled WGS sequence"/>
</dbReference>
<dbReference type="InterPro" id="IPR003688">
    <property type="entry name" value="TraG/VirD4"/>
</dbReference>
<dbReference type="InterPro" id="IPR051539">
    <property type="entry name" value="T4SS-coupling_protein"/>
</dbReference>
<sequence length="560" mass="64783">MLKNYDFKFAVLKFLLLTIILTPIVYYLGLQLVYKIGFLDLSFQKHFEAIYFALNMKTEQAFSFFVYIALFSPLLAFLPTNHLKGEYGSAAFATNNLINKMDLFKEEGIVLGKKGSKLLKYDTPLSSLVLAPPGTGKSTAISIPNLLTVKKSMIVLDPKDELFQITSKFRGQKFKSRIYKYNPLDEDSVKFNPFSKFFIGEVLTENHELNEEAWNKAENIVNEVAYLIYQEKDNYDYWIEEARSLFILLALWLIFSKGETTLPEIRAYSMQDYTAMLDEEVEGEDSLLPFIQKEIDILEFSNIFIPNRIKEELQALRKKADKEYSGVFGSFKSPLNIFANSVIAKNFSTNDLDILTFRTNLSTLYISIKEKDLRQLSMLNRVFIEFIYSNLLSSMPDKNDLDIVGIFDEFPRFGKLHYLMELSSIGRAYKLPCLFIAQDYAQIKKTYNQDVISVLESTTAFKVIFPQTNEETARRYAELIGDFTVERRNESRNIDVKSSRSIQKQLLGQKLITKQDILSQDSDTIYILAINNYKNPIKATPYIYFKDKTLTKELEKINKE</sequence>
<dbReference type="CDD" id="cd01127">
    <property type="entry name" value="TrwB_TraG_TraD_VirD4"/>
    <property type="match status" value="2"/>
</dbReference>